<evidence type="ECO:0000313" key="3">
    <source>
        <dbReference type="EMBL" id="NMO03685.1"/>
    </source>
</evidence>
<dbReference type="AlphaFoldDB" id="A0A848L3Q4"/>
<feature type="transmembrane region" description="Helical" evidence="2">
    <location>
        <begin position="39"/>
        <end position="60"/>
    </location>
</feature>
<feature type="region of interest" description="Disordered" evidence="1">
    <location>
        <begin position="1"/>
        <end position="21"/>
    </location>
</feature>
<keyword evidence="2" id="KW-1133">Transmembrane helix</keyword>
<evidence type="ECO:0000256" key="2">
    <source>
        <dbReference type="SAM" id="Phobius"/>
    </source>
</evidence>
<organism evidence="3 4">
    <name type="scientific">Gordonia asplenii</name>
    <dbReference type="NCBI Taxonomy" id="2725283"/>
    <lineage>
        <taxon>Bacteria</taxon>
        <taxon>Bacillati</taxon>
        <taxon>Actinomycetota</taxon>
        <taxon>Actinomycetes</taxon>
        <taxon>Mycobacteriales</taxon>
        <taxon>Gordoniaceae</taxon>
        <taxon>Gordonia</taxon>
    </lineage>
</organism>
<evidence type="ECO:0000313" key="4">
    <source>
        <dbReference type="Proteomes" id="UP000550729"/>
    </source>
</evidence>
<comment type="caution">
    <text evidence="3">The sequence shown here is derived from an EMBL/GenBank/DDBJ whole genome shotgun (WGS) entry which is preliminary data.</text>
</comment>
<keyword evidence="2" id="KW-0812">Transmembrane</keyword>
<dbReference type="Proteomes" id="UP000550729">
    <property type="component" value="Unassembled WGS sequence"/>
</dbReference>
<keyword evidence="4" id="KW-1185">Reference proteome</keyword>
<evidence type="ECO:0000256" key="1">
    <source>
        <dbReference type="SAM" id="MobiDB-lite"/>
    </source>
</evidence>
<feature type="compositionally biased region" description="Polar residues" evidence="1">
    <location>
        <begin position="1"/>
        <end position="12"/>
    </location>
</feature>
<protein>
    <submittedName>
        <fullName evidence="3">Uncharacterized protein</fullName>
    </submittedName>
</protein>
<reference evidence="3 4" key="1">
    <citation type="submission" date="2020-04" db="EMBL/GenBank/DDBJ databases">
        <title>Gordonia sp. nov. TBRC 11910.</title>
        <authorList>
            <person name="Suriyachadkun C."/>
        </authorList>
    </citation>
    <scope>NUCLEOTIDE SEQUENCE [LARGE SCALE GENOMIC DNA]</scope>
    <source>
        <strain evidence="3 4">TBRC 11910</strain>
    </source>
</reference>
<sequence>MTDSPSPHTPGQANAAPGQFDVDGYDAEIERRRRRGLRIALIVGVVVAILSFLIALASAII</sequence>
<name>A0A848L3Q4_9ACTN</name>
<accession>A0A848L3Q4</accession>
<keyword evidence="2" id="KW-0472">Membrane</keyword>
<gene>
    <name evidence="3" type="ORF">HH308_20935</name>
</gene>
<proteinExistence type="predicted"/>
<dbReference type="EMBL" id="JABBNB010000026">
    <property type="protein sequence ID" value="NMO03685.1"/>
    <property type="molecule type" value="Genomic_DNA"/>
</dbReference>
<dbReference type="RefSeq" id="WP_170196194.1">
    <property type="nucleotide sequence ID" value="NZ_JABBNB010000026.1"/>
</dbReference>